<name>E6YN75_9HYPH</name>
<proteinExistence type="predicted"/>
<dbReference type="eggNOG" id="ENOG502ZB2Y">
    <property type="taxonomic scope" value="Bacteria"/>
</dbReference>
<dbReference type="HOGENOM" id="CLU_063872_0_0_5"/>
<keyword evidence="3" id="KW-1185">Reference proteome</keyword>
<dbReference type="OrthoDB" id="8197113at2"/>
<accession>E6YN75</accession>
<protein>
    <recommendedName>
        <fullName evidence="4">Major capsid protein, N4-gp56 family</fullName>
    </recommendedName>
</protein>
<gene>
    <name evidence="1" type="ORF">BARRO_120087</name>
    <name evidence="2" type="ORF">O99_00925</name>
</gene>
<organism evidence="1">
    <name type="scientific">Bartonella rochalimae ATCC BAA-1498</name>
    <dbReference type="NCBI Taxonomy" id="685782"/>
    <lineage>
        <taxon>Bacteria</taxon>
        <taxon>Pseudomonadati</taxon>
        <taxon>Pseudomonadota</taxon>
        <taxon>Alphaproteobacteria</taxon>
        <taxon>Hyphomicrobiales</taxon>
        <taxon>Bartonellaceae</taxon>
        <taxon>Bartonella</taxon>
    </lineage>
</organism>
<sequence length="376" mass="42092">MAATHIGLNHPMAVRTWSKLLNQEVSKAISIAPLIGRDSNSIIQLKDETNKAHGDSISFGLRVQLFGEGVTEKDLLTGKEEDLQFLTDRLVINELSHAVRVRNEGTIDQQRTLHNLRTEAKNALVDWYADRLSLMFFLHVCGFTANKINFEGRTMAVKPVHYGFNPPTEPTDKRILRPNGKTKDADLKSSDIFTLQLIDKAVERAKLANPKIRPVRVDGENVYVLYLHPTQVTQLRSNTEPGQWLDITKAIYSGSRMKNPIYNGSLGMYNGVILREAEHVTEGVGPASEDGKTIPMLPHVRRAVLLGAQSTVIAFGKDRGATRYKLVEELFDYEREFGVAAKTIIGMKKTRFSLENEREKAQDFGTIVISTYALSS</sequence>
<reference evidence="1" key="1">
    <citation type="journal article" date="2011" name="PLoS Genet.">
        <title>Parallel evolution of a type IV secretion system in radiating lineages of the host-restricted bacterial pathogen Bartonella.</title>
        <authorList>
            <person name="Engel P."/>
            <person name="Salzburger W."/>
            <person name="Liesch M."/>
            <person name="Chang C.C."/>
            <person name="Maruyama S."/>
            <person name="Lanz C."/>
            <person name="Calteau A."/>
            <person name="Lajus A."/>
            <person name="Medigue C."/>
            <person name="Schuster S.C."/>
            <person name="Dehio C."/>
        </authorList>
    </citation>
    <scope>NUCLEOTIDE SEQUENCE</scope>
    <source>
        <strain evidence="1">ATCC BAA-1498</strain>
    </source>
</reference>
<dbReference type="RefSeq" id="WP_035006602.1">
    <property type="nucleotide sequence ID" value="NZ_KL407337.1"/>
</dbReference>
<dbReference type="NCBIfam" id="TIGR04387">
    <property type="entry name" value="capsid_maj_N4"/>
    <property type="match status" value="1"/>
</dbReference>
<dbReference type="Proteomes" id="UP000027336">
    <property type="component" value="Unassembled WGS sequence"/>
</dbReference>
<dbReference type="Pfam" id="PF13252">
    <property type="entry name" value="Phage_capsid_3"/>
    <property type="match status" value="1"/>
</dbReference>
<dbReference type="PATRIC" id="fig|685782.3.peg.961"/>
<evidence type="ECO:0008006" key="4">
    <source>
        <dbReference type="Google" id="ProtNLM"/>
    </source>
</evidence>
<evidence type="ECO:0000313" key="1">
    <source>
        <dbReference type="EMBL" id="CBI78313.1"/>
    </source>
</evidence>
<dbReference type="EMBL" id="FN645466">
    <property type="protein sequence ID" value="CBI78313.1"/>
    <property type="molecule type" value="Genomic_DNA"/>
</dbReference>
<reference evidence="2 3" key="2">
    <citation type="submission" date="2012-04" db="EMBL/GenBank/DDBJ databases">
        <title>The Genome Sequence of Bartonella rochalimae BMGH.</title>
        <authorList>
            <consortium name="The Broad Institute Genome Sequencing Platform"/>
            <consortium name="The Broad Institute Genome Sequencing Center for Infectious Disease"/>
            <person name="Feldgarden M."/>
            <person name="Kirby J."/>
            <person name="Kosoy M."/>
            <person name="Birtles R."/>
            <person name="Probert W.S."/>
            <person name="Chiaraviglio L."/>
            <person name="Walker B."/>
            <person name="Young S.K."/>
            <person name="Zeng Q."/>
            <person name="Gargeya S."/>
            <person name="Fitzgerald M."/>
            <person name="Haas B."/>
            <person name="Abouelleil A."/>
            <person name="Alvarado L."/>
            <person name="Arachchi H.M."/>
            <person name="Berlin A.M."/>
            <person name="Chapman S.B."/>
            <person name="Goldberg J."/>
            <person name="Griggs A."/>
            <person name="Gujja S."/>
            <person name="Hansen M."/>
            <person name="Howarth C."/>
            <person name="Imamovic A."/>
            <person name="Larimer J."/>
            <person name="McCowen C."/>
            <person name="Montmayeur A."/>
            <person name="Murphy C."/>
            <person name="Neiman D."/>
            <person name="Pearson M."/>
            <person name="Priest M."/>
            <person name="Roberts A."/>
            <person name="Saif S."/>
            <person name="Shea T."/>
            <person name="Sisk P."/>
            <person name="Sykes S."/>
            <person name="Wortman J."/>
            <person name="Nusbaum C."/>
            <person name="Birren B."/>
        </authorList>
    </citation>
    <scope>NUCLEOTIDE SEQUENCE [LARGE SCALE GENOMIC DNA]</scope>
    <source>
        <strain evidence="2 3">ATCC BAA-1498</strain>
    </source>
</reference>
<dbReference type="InterPro" id="IPR025267">
    <property type="entry name" value="ORF017-like"/>
</dbReference>
<dbReference type="AlphaFoldDB" id="E6YN75"/>
<evidence type="ECO:0000313" key="2">
    <source>
        <dbReference type="EMBL" id="KEC54427.1"/>
    </source>
</evidence>
<dbReference type="EMBL" id="AHPK01000016">
    <property type="protein sequence ID" value="KEC54427.1"/>
    <property type="molecule type" value="Genomic_DNA"/>
</dbReference>
<evidence type="ECO:0000313" key="3">
    <source>
        <dbReference type="Proteomes" id="UP000027336"/>
    </source>
</evidence>